<keyword evidence="3" id="KW-1185">Reference proteome</keyword>
<dbReference type="PANTHER" id="PTHR13696">
    <property type="entry name" value="P-LOOP CONTAINING NUCLEOSIDE TRIPHOSPHATE HYDROLASE"/>
    <property type="match status" value="1"/>
</dbReference>
<reference evidence="2" key="1">
    <citation type="submission" date="2020-10" db="EMBL/GenBank/DDBJ databases">
        <authorList>
            <person name="Castelo-Branco R."/>
            <person name="Eusebio N."/>
            <person name="Adriana R."/>
            <person name="Vieira A."/>
            <person name="Brugerolle De Fraissinette N."/>
            <person name="Rezende De Castro R."/>
            <person name="Schneider M.P."/>
            <person name="Vasconcelos V."/>
            <person name="Leao P.N."/>
        </authorList>
    </citation>
    <scope>NUCLEOTIDE SEQUENCE</scope>
    <source>
        <strain evidence="2">LEGE 11479</strain>
    </source>
</reference>
<evidence type="ECO:0000313" key="3">
    <source>
        <dbReference type="Proteomes" id="UP000615026"/>
    </source>
</evidence>
<dbReference type="Pfam" id="PF13614">
    <property type="entry name" value="AAA_31"/>
    <property type="match status" value="1"/>
</dbReference>
<gene>
    <name evidence="2" type="ORF">IQ260_26880</name>
</gene>
<name>A0A928ZZG6_LEPEC</name>
<proteinExistence type="predicted"/>
<dbReference type="InterPro" id="IPR027417">
    <property type="entry name" value="P-loop_NTPase"/>
</dbReference>
<evidence type="ECO:0000259" key="1">
    <source>
        <dbReference type="Pfam" id="PF13614"/>
    </source>
</evidence>
<feature type="domain" description="AAA" evidence="1">
    <location>
        <begin position="160"/>
        <end position="322"/>
    </location>
</feature>
<dbReference type="Proteomes" id="UP000615026">
    <property type="component" value="Unassembled WGS sequence"/>
</dbReference>
<dbReference type="EMBL" id="JADEXP010000403">
    <property type="protein sequence ID" value="MBE9070271.1"/>
    <property type="molecule type" value="Genomic_DNA"/>
</dbReference>
<dbReference type="AlphaFoldDB" id="A0A928ZZG6"/>
<comment type="caution">
    <text evidence="2">The sequence shown here is derived from an EMBL/GenBank/DDBJ whole genome shotgun (WGS) entry which is preliminary data.</text>
</comment>
<dbReference type="PANTHER" id="PTHR13696:SF99">
    <property type="entry name" value="COBYRINIC ACID AC-DIAMIDE SYNTHASE"/>
    <property type="match status" value="1"/>
</dbReference>
<organism evidence="2 3">
    <name type="scientific">Leptolyngbya cf. ectocarpi LEGE 11479</name>
    <dbReference type="NCBI Taxonomy" id="1828722"/>
    <lineage>
        <taxon>Bacteria</taxon>
        <taxon>Bacillati</taxon>
        <taxon>Cyanobacteriota</taxon>
        <taxon>Cyanophyceae</taxon>
        <taxon>Leptolyngbyales</taxon>
        <taxon>Leptolyngbyaceae</taxon>
        <taxon>Leptolyngbya group</taxon>
        <taxon>Leptolyngbya</taxon>
    </lineage>
</organism>
<dbReference type="CDD" id="cd02042">
    <property type="entry name" value="ParAB_family"/>
    <property type="match status" value="1"/>
</dbReference>
<accession>A0A928ZZG6</accession>
<dbReference type="Gene3D" id="3.40.50.300">
    <property type="entry name" value="P-loop containing nucleotide triphosphate hydrolases"/>
    <property type="match status" value="1"/>
</dbReference>
<sequence length="445" mass="50213">MSLRKIIDDLPSGVQEKLVEQKFSPAFIRALGFNDDEMFPGFNTGQGIADHAVGRSTKDGRFIDAPHNPYLYIETKAPNINLTEGHPQYIKTVAQLKQYLLAPKSESVQWGILINTRHAQLFRKHGKIVYPATPCLECTDIDSVVEKFRKRIESPTRAVTIAIYNNKGGVGKTTTTINLAAALTLLGKRVLTIDFDPNQKDLGDALGLPPSQGKMLKVLTDKEANIRDSITSYRHKFPRANRTASFDIILSDEDMTSVDEVKLSYRFKANTLLKALEPVKTTDYDYILIDVPPNWRIFSQRAVFAADVVLMPVRHDNLHSLENAGTVITDLLPRIQAQRRQLGDAGPIALPVFLNALPSKVSPSQAKVMHMAIDRVIEKGIETGVDLKPYFYPRWTPGRCSREMRRLRYMAHIANSDFHHKPAAFCFKVAFERYKTLAKDYFLWG</sequence>
<evidence type="ECO:0000313" key="2">
    <source>
        <dbReference type="EMBL" id="MBE9070271.1"/>
    </source>
</evidence>
<dbReference type="InterPro" id="IPR050678">
    <property type="entry name" value="DNA_Partitioning_ATPase"/>
</dbReference>
<protein>
    <submittedName>
        <fullName evidence="2">AAA family ATPase</fullName>
    </submittedName>
</protein>
<dbReference type="SUPFAM" id="SSF52540">
    <property type="entry name" value="P-loop containing nucleoside triphosphate hydrolases"/>
    <property type="match status" value="1"/>
</dbReference>
<dbReference type="InterPro" id="IPR025669">
    <property type="entry name" value="AAA_dom"/>
</dbReference>